<dbReference type="Proteomes" id="UP000295633">
    <property type="component" value="Unassembled WGS sequence"/>
</dbReference>
<dbReference type="RefSeq" id="WP_133399669.1">
    <property type="nucleotide sequence ID" value="NZ_SMZX01000002.1"/>
</dbReference>
<evidence type="ECO:0000313" key="2">
    <source>
        <dbReference type="EMBL" id="TDL43596.1"/>
    </source>
</evidence>
<dbReference type="PANTHER" id="PTHR41287">
    <property type="match status" value="1"/>
</dbReference>
<dbReference type="InterPro" id="IPR027417">
    <property type="entry name" value="P-loop_NTPase"/>
</dbReference>
<dbReference type="PANTHER" id="PTHR41287:SF1">
    <property type="entry name" value="PROTEIN YMFN"/>
    <property type="match status" value="1"/>
</dbReference>
<gene>
    <name evidence="2" type="ORF">E2R54_10305</name>
</gene>
<proteinExistence type="predicted"/>
<accession>A0A4R5YFI9</accession>
<dbReference type="InterPro" id="IPR005021">
    <property type="entry name" value="Terminase_largesu-like"/>
</dbReference>
<comment type="caution">
    <text evidence="2">The sequence shown here is derived from an EMBL/GenBank/DDBJ whole genome shotgun (WGS) entry which is preliminary data.</text>
</comment>
<evidence type="ECO:0000259" key="1">
    <source>
        <dbReference type="Pfam" id="PF03354"/>
    </source>
</evidence>
<sequence>MSVASWPPPRYSPPLSEDFPSDGDRILQLVDLCWTDDHGKKLVLDNWQRQLIRHVLEVYPEGHKRAGQLRYRECFVSVARQNGKSVIGSILAMYGLLRESGALVVGLASTADQANIVYKRVLEVIQKDPRLEKRFKKATMHRGIVGTNGSTYLTKASKSDAVQGLATSLGIIDELHITSPALWSDLLNGIAAKPRGLVFGITTAGDEDSELLIRLYKTAEDAPERFGYFIWEAPESHIPEDDEELGRFIKLASPSIAEGRREVENEIAEVRSQPETDAIHFKLNRFVASLNPYMRSDKWNAAARGEDYVWPEHGPLVYSIEQTTDDTYATISATRKTADGRLHTELAATFVNPNPELLLRACEILRENGAQMFAMDRLKLGPLANELKRRGYPVWFASGADIINASSLLFLKVMNGELEHSNDVLLNTQMARTVRKQKSGGDAYRIDKSASSIEIDAVMATAIGVYVAEQQQERPLGIL</sequence>
<dbReference type="InterPro" id="IPR046461">
    <property type="entry name" value="TerL_ATPase"/>
</dbReference>
<feature type="domain" description="Terminase large subunit-like ATPase" evidence="1">
    <location>
        <begin position="62"/>
        <end position="219"/>
    </location>
</feature>
<name>A0A4R5YFI9_9MICO</name>
<organism evidence="2 3">
    <name type="scientific">Microbacterium oleivorans</name>
    <dbReference type="NCBI Taxonomy" id="273677"/>
    <lineage>
        <taxon>Bacteria</taxon>
        <taxon>Bacillati</taxon>
        <taxon>Actinomycetota</taxon>
        <taxon>Actinomycetes</taxon>
        <taxon>Micrococcales</taxon>
        <taxon>Microbacteriaceae</taxon>
        <taxon>Microbacterium</taxon>
    </lineage>
</organism>
<dbReference type="AlphaFoldDB" id="A0A4R5YFI9"/>
<reference evidence="2 3" key="1">
    <citation type="submission" date="2019-03" db="EMBL/GenBank/DDBJ databases">
        <title>Genome Sequencing and Assembly of Various Microbes Isolated from Partially Reclaimed Soil and Acid Mine Drainage (AMD) Site.</title>
        <authorList>
            <person name="Steinbock B."/>
            <person name="Bechtold R."/>
            <person name="Sevigny J.L."/>
            <person name="Thomas D."/>
            <person name="Cuthill L.R."/>
            <person name="Aveiro Johannsen E.J."/>
            <person name="Thomas K."/>
            <person name="Ghosh A."/>
        </authorList>
    </citation>
    <scope>NUCLEOTIDE SEQUENCE [LARGE SCALE GENOMIC DNA]</scope>
    <source>
        <strain evidence="2 3">F-B2</strain>
    </source>
</reference>
<evidence type="ECO:0000313" key="3">
    <source>
        <dbReference type="Proteomes" id="UP000295633"/>
    </source>
</evidence>
<dbReference type="Pfam" id="PF03354">
    <property type="entry name" value="TerL_ATPase"/>
    <property type="match status" value="1"/>
</dbReference>
<dbReference type="EMBL" id="SMZX01000002">
    <property type="protein sequence ID" value="TDL43596.1"/>
    <property type="molecule type" value="Genomic_DNA"/>
</dbReference>
<protein>
    <recommendedName>
        <fullName evidence="1">Terminase large subunit-like ATPase domain-containing protein</fullName>
    </recommendedName>
</protein>
<dbReference type="Gene3D" id="3.40.50.300">
    <property type="entry name" value="P-loop containing nucleotide triphosphate hydrolases"/>
    <property type="match status" value="1"/>
</dbReference>